<feature type="domain" description="DUF1254" evidence="2">
    <location>
        <begin position="114"/>
        <end position="227"/>
    </location>
</feature>
<evidence type="ECO:0000259" key="2">
    <source>
        <dbReference type="Pfam" id="PF06863"/>
    </source>
</evidence>
<dbReference type="PANTHER" id="PTHR36509:SF3">
    <property type="entry name" value="SIGNAL PEPTIDE PROTEIN"/>
    <property type="match status" value="1"/>
</dbReference>
<dbReference type="PANTHER" id="PTHR36509">
    <property type="entry name" value="BLL3101 PROTEIN"/>
    <property type="match status" value="1"/>
</dbReference>
<evidence type="ECO:0000259" key="1">
    <source>
        <dbReference type="Pfam" id="PF06742"/>
    </source>
</evidence>
<dbReference type="InterPro" id="IPR037049">
    <property type="entry name" value="DUF1214_C_sf"/>
</dbReference>
<accession>A0A1G5AJ64</accession>
<dbReference type="RefSeq" id="WP_092207423.1">
    <property type="nucleotide sequence ID" value="NZ_FMUX01000001.1"/>
</dbReference>
<dbReference type="Gene3D" id="2.60.40.1610">
    <property type="entry name" value="Domain of unknown function DUF1254"/>
    <property type="match status" value="1"/>
</dbReference>
<dbReference type="InterPro" id="IPR010679">
    <property type="entry name" value="DUF1254"/>
</dbReference>
<name>A0A1G5AJ64_9BACT</name>
<dbReference type="Gene3D" id="2.60.120.600">
    <property type="entry name" value="Domain of unknown function DUF1214, C-terminal domain"/>
    <property type="match status" value="1"/>
</dbReference>
<evidence type="ECO:0000313" key="3">
    <source>
        <dbReference type="EMBL" id="SCX77892.1"/>
    </source>
</evidence>
<gene>
    <name evidence="3" type="ORF">SAMN05216233_101227</name>
</gene>
<reference evidence="3 4" key="1">
    <citation type="submission" date="2016-10" db="EMBL/GenBank/DDBJ databases">
        <authorList>
            <person name="de Groot N.N."/>
        </authorList>
    </citation>
    <scope>NUCLEOTIDE SEQUENCE [LARGE SCALE GENOMIC DNA]</scope>
    <source>
        <strain evidence="3 4">AA1</strain>
    </source>
</reference>
<dbReference type="SUPFAM" id="SSF160935">
    <property type="entry name" value="VPA0735-like"/>
    <property type="match status" value="1"/>
</dbReference>
<sequence length="506" mass="56220">MRTKLSVFALLFLFGMVGLLSAGQAAMKMTTEVPAGISTPDKLETSIGVLTGFDGVPDAATIQKVYDQLDLQRATQAFLSTIPIASMYAMEKGLLAFGPANSTALLFEDLMDSKSLWLTPNTVSVYMAAWMELGEEPMVIETPPNVLGFINDAWFHYVVDFGNAGPDRGKGGKFLIVPPGYRKDVPSGYHTVRTETYGHWVVWRGFQVGGSPKPAVEATKKAFRIYPLSKKSNPPEMEFVNVSGTYHNTIHSMDFHFWEEIDAQIQAEPVQGLDPEIRGLLAAIGIEKGKDFAPGERMKKILTDAAKIGSVTARALTAVPRDQRHYLYPGERVWTNPFIEGRYDFLMDGVRLLDSRIYMHFYATGITPAMAIKNVGKGSQYAIAYLDKDGNALDGGKTYKINLPKDIPAKDFWSFTLYDNQTRAMLQTDQRFPGIDNLRGGLKQGKDGSYDIYFSPKPPNGQENNWIQTVPGKGWNTILRLYGPLESFYDKTWKPGDPELIDSSSL</sequence>
<organism evidence="3 4">
    <name type="scientific">Desulfoluna spongiiphila</name>
    <dbReference type="NCBI Taxonomy" id="419481"/>
    <lineage>
        <taxon>Bacteria</taxon>
        <taxon>Pseudomonadati</taxon>
        <taxon>Thermodesulfobacteriota</taxon>
        <taxon>Desulfobacteria</taxon>
        <taxon>Desulfobacterales</taxon>
        <taxon>Desulfolunaceae</taxon>
        <taxon>Desulfoluna</taxon>
    </lineage>
</organism>
<protein>
    <submittedName>
        <fullName evidence="3">Uncharacterized conserved protein</fullName>
    </submittedName>
</protein>
<dbReference type="Pfam" id="PF06863">
    <property type="entry name" value="DUF1254"/>
    <property type="match status" value="1"/>
</dbReference>
<dbReference type="STRING" id="419481.SAMN05216233_101227"/>
<dbReference type="Proteomes" id="UP000198870">
    <property type="component" value="Unassembled WGS sequence"/>
</dbReference>
<feature type="domain" description="DUF1214" evidence="1">
    <location>
        <begin position="379"/>
        <end position="485"/>
    </location>
</feature>
<dbReference type="InterPro" id="IPR037050">
    <property type="entry name" value="DUF1254_sf"/>
</dbReference>
<dbReference type="Pfam" id="PF06742">
    <property type="entry name" value="DUF1214"/>
    <property type="match status" value="1"/>
</dbReference>
<evidence type="ECO:0000313" key="4">
    <source>
        <dbReference type="Proteomes" id="UP000198870"/>
    </source>
</evidence>
<dbReference type="AlphaFoldDB" id="A0A1G5AJ64"/>
<proteinExistence type="predicted"/>
<dbReference type="EMBL" id="FMUX01000001">
    <property type="protein sequence ID" value="SCX77892.1"/>
    <property type="molecule type" value="Genomic_DNA"/>
</dbReference>
<keyword evidence="4" id="KW-1185">Reference proteome</keyword>
<dbReference type="Gene3D" id="1.10.3360.10">
    <property type="entry name" value="VPA0735-like domain"/>
    <property type="match status" value="1"/>
</dbReference>
<dbReference type="InterPro" id="IPR010621">
    <property type="entry name" value="DUF1214"/>
</dbReference>
<dbReference type="OrthoDB" id="272779at2"/>